<evidence type="ECO:0000256" key="1">
    <source>
        <dbReference type="ARBA" id="ARBA00004141"/>
    </source>
</evidence>
<evidence type="ECO:0000256" key="2">
    <source>
        <dbReference type="ARBA" id="ARBA00008573"/>
    </source>
</evidence>
<organism evidence="8 9">
    <name type="scientific">Galendromus occidentalis</name>
    <name type="common">western predatory mite</name>
    <dbReference type="NCBI Taxonomy" id="34638"/>
    <lineage>
        <taxon>Eukaryota</taxon>
        <taxon>Metazoa</taxon>
        <taxon>Ecdysozoa</taxon>
        <taxon>Arthropoda</taxon>
        <taxon>Chelicerata</taxon>
        <taxon>Arachnida</taxon>
        <taxon>Acari</taxon>
        <taxon>Parasitiformes</taxon>
        <taxon>Mesostigmata</taxon>
        <taxon>Gamasina</taxon>
        <taxon>Phytoseioidea</taxon>
        <taxon>Phytoseiidae</taxon>
        <taxon>Typhlodrominae</taxon>
        <taxon>Galendromus</taxon>
    </lineage>
</organism>
<proteinExistence type="inferred from homology"/>
<name>A0AAJ6QNR8_9ACAR</name>
<keyword evidence="8" id="KW-1185">Reference proteome</keyword>
<protein>
    <recommendedName>
        <fullName evidence="6">Receptor expression-enhancing protein</fullName>
    </recommendedName>
</protein>
<feature type="region of interest" description="Disordered" evidence="7">
    <location>
        <begin position="296"/>
        <end position="323"/>
    </location>
</feature>
<sequence length="340" mass="37438">MASLSADHGLDMNAAFGALFQVPDTLYKAWEENVPQKAQDTLTRASEASGVPRKYLLWIVLTLGFYILTGRAGDICYRLVATLYPGYMSFKALESANKDRSTRWLKYWVIHAVIEVVCFFTPSFLERIASLSMMKSVFVLWCILPIRPSGTDIVYEYLGGVSKTVKKLALESVKLLSEDSFPGDRSECVSERLGRALSDQKSIKDGSRTKRSACGDYPIDKAPAVQGSPSVTFAVPVEATGQASTPEEPVRTEVPVGAPSSPKSSKTGSIEGSNKGKQADNLFELISICAKVNNEMKAKARSRKGRVSSEERNRRSALEKADPKLLAFIDEKKASRYKKK</sequence>
<keyword evidence="5" id="KW-0472">Membrane</keyword>
<feature type="region of interest" description="Disordered" evidence="7">
    <location>
        <begin position="199"/>
        <end position="221"/>
    </location>
</feature>
<dbReference type="GO" id="GO:0016020">
    <property type="term" value="C:membrane"/>
    <property type="evidence" value="ECO:0007669"/>
    <property type="project" value="UniProtKB-SubCell"/>
</dbReference>
<dbReference type="KEGG" id="goe:100901717"/>
<dbReference type="Proteomes" id="UP000694867">
    <property type="component" value="Unplaced"/>
</dbReference>
<dbReference type="PANTHER" id="PTHR12300:SF161">
    <property type="entry name" value="RECEPTOR EXPRESSION-ENHANCING PROTEIN"/>
    <property type="match status" value="1"/>
</dbReference>
<dbReference type="AlphaFoldDB" id="A0AAJ6QNR8"/>
<evidence type="ECO:0000256" key="6">
    <source>
        <dbReference type="RuleBase" id="RU362006"/>
    </source>
</evidence>
<evidence type="ECO:0000256" key="4">
    <source>
        <dbReference type="ARBA" id="ARBA00022989"/>
    </source>
</evidence>
<evidence type="ECO:0000256" key="5">
    <source>
        <dbReference type="ARBA" id="ARBA00023136"/>
    </source>
</evidence>
<keyword evidence="3" id="KW-0812">Transmembrane</keyword>
<dbReference type="PANTHER" id="PTHR12300">
    <property type="entry name" value="HVA22-LIKE PROTEINS"/>
    <property type="match status" value="1"/>
</dbReference>
<dbReference type="InterPro" id="IPR004345">
    <property type="entry name" value="TB2_DP1_HVA22"/>
</dbReference>
<comment type="similarity">
    <text evidence="2 6">Belongs to the DP1 family.</text>
</comment>
<keyword evidence="4" id="KW-1133">Transmembrane helix</keyword>
<evidence type="ECO:0000256" key="7">
    <source>
        <dbReference type="SAM" id="MobiDB-lite"/>
    </source>
</evidence>
<keyword evidence="9" id="KW-0675">Receptor</keyword>
<feature type="compositionally biased region" description="Basic and acidic residues" evidence="7">
    <location>
        <begin position="307"/>
        <end position="323"/>
    </location>
</feature>
<dbReference type="GeneID" id="100901717"/>
<feature type="region of interest" description="Disordered" evidence="7">
    <location>
        <begin position="239"/>
        <end position="276"/>
    </location>
</feature>
<accession>A0AAJ6QNR8</accession>
<evidence type="ECO:0000313" key="9">
    <source>
        <dbReference type="RefSeq" id="XP_003738747.1"/>
    </source>
</evidence>
<reference evidence="9" key="1">
    <citation type="submission" date="2025-08" db="UniProtKB">
        <authorList>
            <consortium name="RefSeq"/>
        </authorList>
    </citation>
    <scope>IDENTIFICATION</scope>
</reference>
<evidence type="ECO:0000313" key="8">
    <source>
        <dbReference type="Proteomes" id="UP000694867"/>
    </source>
</evidence>
<comment type="subcellular location">
    <subcellularLocation>
        <location evidence="1 6">Membrane</location>
        <topology evidence="1 6">Multi-pass membrane protein</topology>
    </subcellularLocation>
</comment>
<evidence type="ECO:0000256" key="3">
    <source>
        <dbReference type="ARBA" id="ARBA00022692"/>
    </source>
</evidence>
<dbReference type="RefSeq" id="XP_003738747.1">
    <property type="nucleotide sequence ID" value="XM_003738699.1"/>
</dbReference>
<feature type="compositionally biased region" description="Polar residues" evidence="7">
    <location>
        <begin position="261"/>
        <end position="276"/>
    </location>
</feature>
<dbReference type="Pfam" id="PF03134">
    <property type="entry name" value="TB2_DP1_HVA22"/>
    <property type="match status" value="1"/>
</dbReference>
<gene>
    <name evidence="9" type="primary">LOC100901717</name>
</gene>